<evidence type="ECO:0000313" key="1">
    <source>
        <dbReference type="EMBL" id="OZM56467.1"/>
    </source>
</evidence>
<accession>A0A263BSX2</accession>
<dbReference type="RefSeq" id="WP_094925458.1">
    <property type="nucleotide sequence ID" value="NZ_NPIA01000006.1"/>
</dbReference>
<evidence type="ECO:0000313" key="2">
    <source>
        <dbReference type="Proteomes" id="UP000217083"/>
    </source>
</evidence>
<reference evidence="1 2" key="2">
    <citation type="submission" date="2017-09" db="EMBL/GenBank/DDBJ databases">
        <title>Bacillus patelloidae sp. nov., isolated from the intestinal tract of a marine limpet.</title>
        <authorList>
            <person name="Liu R."/>
            <person name="Dong C."/>
            <person name="Shao Z."/>
        </authorList>
    </citation>
    <scope>NUCLEOTIDE SEQUENCE [LARGE SCALE GENOMIC DNA]</scope>
    <source>
        <strain evidence="1 2">SA5d-4</strain>
    </source>
</reference>
<keyword evidence="2" id="KW-1185">Reference proteome</keyword>
<proteinExistence type="predicted"/>
<organism evidence="1 2">
    <name type="scientific">Lottiidibacillus patelloidae</name>
    <dbReference type="NCBI Taxonomy" id="2670334"/>
    <lineage>
        <taxon>Bacteria</taxon>
        <taxon>Bacillati</taxon>
        <taxon>Bacillota</taxon>
        <taxon>Bacilli</taxon>
        <taxon>Bacillales</taxon>
        <taxon>Bacillaceae</taxon>
        <taxon>Lottiidibacillus</taxon>
    </lineage>
</organism>
<protein>
    <submittedName>
        <fullName evidence="1">Uncharacterized protein</fullName>
    </submittedName>
</protein>
<reference evidence="2" key="1">
    <citation type="submission" date="2017-08" db="EMBL/GenBank/DDBJ databases">
        <authorList>
            <person name="Huang Z."/>
        </authorList>
    </citation>
    <scope>NUCLEOTIDE SEQUENCE [LARGE SCALE GENOMIC DNA]</scope>
    <source>
        <strain evidence="2">SA5d-4</strain>
    </source>
</reference>
<dbReference type="AlphaFoldDB" id="A0A263BSX2"/>
<comment type="caution">
    <text evidence="1">The sequence shown here is derived from an EMBL/GenBank/DDBJ whole genome shotgun (WGS) entry which is preliminary data.</text>
</comment>
<dbReference type="EMBL" id="NPIA01000006">
    <property type="protein sequence ID" value="OZM56467.1"/>
    <property type="molecule type" value="Genomic_DNA"/>
</dbReference>
<dbReference type="Proteomes" id="UP000217083">
    <property type="component" value="Unassembled WGS sequence"/>
</dbReference>
<gene>
    <name evidence="1" type="ORF">CIB95_11875</name>
</gene>
<name>A0A263BSX2_9BACI</name>
<sequence>MGKVIIWSAKQYKRTGNKSLLNNVYEFRNGRYIIKDPTIRTLANKHKAQYRLMLGKSCDFIHILAINSTFESIKNESGNKRITLRKIVSYFNMHLFRRTNKLKNAKNPQ</sequence>